<dbReference type="InterPro" id="IPR025105">
    <property type="entry name" value="DUF4010"/>
</dbReference>
<feature type="transmembrane region" description="Helical" evidence="1">
    <location>
        <begin position="94"/>
        <end position="125"/>
    </location>
</feature>
<protein>
    <submittedName>
        <fullName evidence="4">MgtC family</fullName>
    </submittedName>
</protein>
<accession>A0A108U7L1</accession>
<dbReference type="Proteomes" id="UP000023435">
    <property type="component" value="Unassembled WGS sequence"/>
</dbReference>
<evidence type="ECO:0000259" key="2">
    <source>
        <dbReference type="Pfam" id="PF02308"/>
    </source>
</evidence>
<organism evidence="4 5">
    <name type="scientific">Lysobacter capsici AZ78</name>
    <dbReference type="NCBI Taxonomy" id="1444315"/>
    <lineage>
        <taxon>Bacteria</taxon>
        <taxon>Pseudomonadati</taxon>
        <taxon>Pseudomonadota</taxon>
        <taxon>Gammaproteobacteria</taxon>
        <taxon>Lysobacterales</taxon>
        <taxon>Lysobacteraceae</taxon>
        <taxon>Lysobacter</taxon>
    </lineage>
</organism>
<feature type="transmembrane region" description="Helical" evidence="1">
    <location>
        <begin position="339"/>
        <end position="360"/>
    </location>
</feature>
<evidence type="ECO:0000313" key="5">
    <source>
        <dbReference type="Proteomes" id="UP000023435"/>
    </source>
</evidence>
<feature type="transmembrane region" description="Helical" evidence="1">
    <location>
        <begin position="47"/>
        <end position="74"/>
    </location>
</feature>
<name>A0A108U7L1_9GAMM</name>
<evidence type="ECO:0000259" key="3">
    <source>
        <dbReference type="Pfam" id="PF13194"/>
    </source>
</evidence>
<feature type="transmembrane region" description="Helical" evidence="1">
    <location>
        <begin position="396"/>
        <end position="417"/>
    </location>
</feature>
<proteinExistence type="predicted"/>
<feature type="domain" description="DUF4010" evidence="3">
    <location>
        <begin position="181"/>
        <end position="390"/>
    </location>
</feature>
<dbReference type="EMBL" id="JAJA02000001">
    <property type="protein sequence ID" value="KWS04047.1"/>
    <property type="molecule type" value="Genomic_DNA"/>
</dbReference>
<dbReference type="PANTHER" id="PTHR39084:SF1">
    <property type="entry name" value="DUF4010 DOMAIN-CONTAINING PROTEIN"/>
    <property type="match status" value="1"/>
</dbReference>
<feature type="transmembrane region" description="Helical" evidence="1">
    <location>
        <begin position="309"/>
        <end position="327"/>
    </location>
</feature>
<feature type="transmembrane region" description="Helical" evidence="1">
    <location>
        <begin position="372"/>
        <end position="389"/>
    </location>
</feature>
<dbReference type="InterPro" id="IPR049177">
    <property type="entry name" value="MgtC_SapB_SrpB_YhiD_N"/>
</dbReference>
<dbReference type="Pfam" id="PF02308">
    <property type="entry name" value="MgtC"/>
    <property type="match status" value="1"/>
</dbReference>
<keyword evidence="1" id="KW-1133">Transmembrane helix</keyword>
<dbReference type="AlphaFoldDB" id="A0A108U7L1"/>
<dbReference type="RefSeq" id="WP_051546677.1">
    <property type="nucleotide sequence ID" value="NZ_JAJA02000001.1"/>
</dbReference>
<keyword evidence="1" id="KW-0472">Membrane</keyword>
<evidence type="ECO:0000313" key="4">
    <source>
        <dbReference type="EMBL" id="KWS04047.1"/>
    </source>
</evidence>
<feature type="transmembrane region" description="Helical" evidence="1">
    <location>
        <begin position="176"/>
        <end position="194"/>
    </location>
</feature>
<evidence type="ECO:0000256" key="1">
    <source>
        <dbReference type="SAM" id="Phobius"/>
    </source>
</evidence>
<sequence length="418" mass="43013">MMPLSITSPSPITGLSVALGIGLLVGLDRERARGRGPLREPAGIRSFVLCSLAGAVAVSLGELGLLTAGLFLSSLVTAGYLSTRDRDPGLSTEIALLVTWLLGALSMRSPDIAAALGVLVAIVLASKQRLHRFSRRVLTRQELHDLLLLTAAAFVVLPLLPDRTIDPWRSINPHRLWVLVVAVMAIGSVGYVALRIFGARLGLSIAGLAGGFVSSTATIAAMADRARADPALAPAAASAGLMSNVATIVQLAVVIGALSPAMLRWATPALIAAGAAVAAAAWLSTRSAYATTAIPMRKLVSQRPFEPMAALRFVALLGAIMLGSAIARSRLGDASLPWVLALSGLADVHAAAASAAQSIARDPLDAPLAQQGLMGAVIANSLMKCFVAAARGGRAFASRLIPGTLLMAACFVLVAWLG</sequence>
<keyword evidence="1" id="KW-0812">Transmembrane</keyword>
<reference evidence="4 5" key="1">
    <citation type="journal article" date="2014" name="Genome Announc.">
        <title>Draft Genome Sequence of Lysobacter capsici AZ78, a Bacterium Antagonistic to Plant-Pathogenic Oomycetes.</title>
        <authorList>
            <person name="Puopolo G."/>
            <person name="Sonego P."/>
            <person name="Engelen K."/>
            <person name="Pertot I."/>
        </authorList>
    </citation>
    <scope>NUCLEOTIDE SEQUENCE [LARGE SCALE GENOMIC DNA]</scope>
    <source>
        <strain evidence="4 5">AZ78</strain>
    </source>
</reference>
<dbReference type="PANTHER" id="PTHR39084">
    <property type="entry name" value="MEMBRANE PROTEIN-RELATED"/>
    <property type="match status" value="1"/>
</dbReference>
<dbReference type="OrthoDB" id="9813718at2"/>
<feature type="transmembrane region" description="Helical" evidence="1">
    <location>
        <begin position="270"/>
        <end position="289"/>
    </location>
</feature>
<gene>
    <name evidence="4" type="ORF">AZ78_1596</name>
</gene>
<feature type="transmembrane region" description="Helical" evidence="1">
    <location>
        <begin position="201"/>
        <end position="223"/>
    </location>
</feature>
<feature type="domain" description="MgtC/SapB/SrpB/YhiD N-terminal" evidence="2">
    <location>
        <begin position="15"/>
        <end position="133"/>
    </location>
</feature>
<feature type="transmembrane region" description="Helical" evidence="1">
    <location>
        <begin position="146"/>
        <end position="164"/>
    </location>
</feature>
<keyword evidence="5" id="KW-1185">Reference proteome</keyword>
<comment type="caution">
    <text evidence="4">The sequence shown here is derived from an EMBL/GenBank/DDBJ whole genome shotgun (WGS) entry which is preliminary data.</text>
</comment>
<feature type="transmembrane region" description="Helical" evidence="1">
    <location>
        <begin position="6"/>
        <end position="27"/>
    </location>
</feature>
<dbReference type="Pfam" id="PF13194">
    <property type="entry name" value="DUF4010"/>
    <property type="match status" value="1"/>
</dbReference>
<feature type="transmembrane region" description="Helical" evidence="1">
    <location>
        <begin position="235"/>
        <end position="258"/>
    </location>
</feature>